<dbReference type="HOGENOM" id="CLU_1965686_0_0_2"/>
<sequence>MIDMTMSYTTRFWVLFIVNLVISFALVYEGYWLLMAVLGLIIGYSLNANKALSAFTCAGVPGLLGVLISILANPYAIYDGEVTAAIIGLPYSIVGSIILLVITLLIALALAGLGGLVGHYIRKLIKR</sequence>
<feature type="transmembrane region" description="Helical" evidence="1">
    <location>
        <begin position="12"/>
        <end position="42"/>
    </location>
</feature>
<proteinExistence type="predicted"/>
<evidence type="ECO:0000256" key="1">
    <source>
        <dbReference type="SAM" id="Phobius"/>
    </source>
</evidence>
<dbReference type="eggNOG" id="arCOG11275">
    <property type="taxonomic scope" value="Archaea"/>
</dbReference>
<evidence type="ECO:0000313" key="2">
    <source>
        <dbReference type="EMBL" id="ADY00237.1"/>
    </source>
</evidence>
<dbReference type="EMBL" id="CP002529">
    <property type="protein sequence ID" value="ADY00237.1"/>
    <property type="molecule type" value="Genomic_DNA"/>
</dbReference>
<dbReference type="KEGG" id="vmo:VMUT_0020"/>
<feature type="transmembrane region" description="Helical" evidence="1">
    <location>
        <begin position="97"/>
        <end position="121"/>
    </location>
</feature>
<protein>
    <submittedName>
        <fullName evidence="2">Uncharacterized protein</fullName>
    </submittedName>
</protein>
<keyword evidence="3" id="KW-1185">Reference proteome</keyword>
<organism evidence="2 3">
    <name type="scientific">Vulcanisaeta moutnovskia (strain 768-28)</name>
    <dbReference type="NCBI Taxonomy" id="985053"/>
    <lineage>
        <taxon>Archaea</taxon>
        <taxon>Thermoproteota</taxon>
        <taxon>Thermoprotei</taxon>
        <taxon>Thermoproteales</taxon>
        <taxon>Thermoproteaceae</taxon>
        <taxon>Vulcanisaeta</taxon>
    </lineage>
</organism>
<evidence type="ECO:0000313" key="3">
    <source>
        <dbReference type="Proteomes" id="UP000007485"/>
    </source>
</evidence>
<keyword evidence="1" id="KW-0812">Transmembrane</keyword>
<gene>
    <name evidence="2" type="ordered locus">VMUT_0020</name>
</gene>
<dbReference type="Proteomes" id="UP000007485">
    <property type="component" value="Chromosome"/>
</dbReference>
<accession>F0QYV6</accession>
<keyword evidence="1" id="KW-0472">Membrane</keyword>
<keyword evidence="1" id="KW-1133">Transmembrane helix</keyword>
<reference evidence="2 3" key="1">
    <citation type="journal article" date="2011" name="J. Bacteriol.">
        <title>Complete genome sequence of 'Vulcanisaeta moutnovskia' strain 768-28, a novel member of the hyperthermophilic crenarchaeal genus vulcanisaeta.</title>
        <authorList>
            <person name="Gumerov V.M."/>
            <person name="Mardanov A.V."/>
            <person name="Beletsky A.V."/>
            <person name="Prokofeva M.I."/>
            <person name="Bonch-Osmolovskaya E.A."/>
            <person name="Ravin N.V."/>
            <person name="Skryabin K.G."/>
        </authorList>
    </citation>
    <scope>NUCLEOTIDE SEQUENCE [LARGE SCALE GENOMIC DNA]</scope>
    <source>
        <strain evidence="2 3">768-28</strain>
    </source>
</reference>
<name>F0QYV6_VULM7</name>
<dbReference type="AlphaFoldDB" id="F0QYV6"/>
<feature type="transmembrane region" description="Helical" evidence="1">
    <location>
        <begin position="54"/>
        <end position="77"/>
    </location>
</feature>